<feature type="chain" id="PRO_5046906878" evidence="1">
    <location>
        <begin position="22"/>
        <end position="145"/>
    </location>
</feature>
<dbReference type="EMBL" id="JBBYHR010000018">
    <property type="protein sequence ID" value="MEL1246412.1"/>
    <property type="molecule type" value="Genomic_DNA"/>
</dbReference>
<evidence type="ECO:0000313" key="2">
    <source>
        <dbReference type="EMBL" id="MEL1246412.1"/>
    </source>
</evidence>
<gene>
    <name evidence="2" type="ORF">AAEO56_19215</name>
</gene>
<reference evidence="2 3" key="1">
    <citation type="submission" date="2024-04" db="EMBL/GenBank/DDBJ databases">
        <title>Flavobacterium sp. DGU11 16S ribosomal RNA gene Genome sequencing and assembly.</title>
        <authorList>
            <person name="Park S."/>
        </authorList>
    </citation>
    <scope>NUCLEOTIDE SEQUENCE [LARGE SCALE GENOMIC DNA]</scope>
    <source>
        <strain evidence="2 3">DGU11</strain>
    </source>
</reference>
<proteinExistence type="predicted"/>
<comment type="caution">
    <text evidence="2">The sequence shown here is derived from an EMBL/GenBank/DDBJ whole genome shotgun (WGS) entry which is preliminary data.</text>
</comment>
<dbReference type="RefSeq" id="WP_341698707.1">
    <property type="nucleotide sequence ID" value="NZ_JBBYHR010000018.1"/>
</dbReference>
<keyword evidence="3" id="KW-1185">Reference proteome</keyword>
<protein>
    <submittedName>
        <fullName evidence="2">Uncharacterized protein</fullName>
    </submittedName>
</protein>
<feature type="signal peptide" evidence="1">
    <location>
        <begin position="1"/>
        <end position="21"/>
    </location>
</feature>
<dbReference type="PROSITE" id="PS51257">
    <property type="entry name" value="PROKAR_LIPOPROTEIN"/>
    <property type="match status" value="1"/>
</dbReference>
<dbReference type="Proteomes" id="UP001464555">
    <property type="component" value="Unassembled WGS sequence"/>
</dbReference>
<name>A0ABU9I3L3_9FLAO</name>
<organism evidence="2 3">
    <name type="scientific">Flavobacterium arundinis</name>
    <dbReference type="NCBI Taxonomy" id="3139143"/>
    <lineage>
        <taxon>Bacteria</taxon>
        <taxon>Pseudomonadati</taxon>
        <taxon>Bacteroidota</taxon>
        <taxon>Flavobacteriia</taxon>
        <taxon>Flavobacteriales</taxon>
        <taxon>Flavobacteriaceae</taxon>
        <taxon>Flavobacterium</taxon>
    </lineage>
</organism>
<accession>A0ABU9I3L3</accession>
<evidence type="ECO:0000256" key="1">
    <source>
        <dbReference type="SAM" id="SignalP"/>
    </source>
</evidence>
<sequence>MKKLFLFICLSVSVLFFTACSNNDDSPSGNRVSFKINGVQKTFRGVAAIGESDNGGATILYHIKAATDANSAEIISFYVPAGTTGANMAYSFDYVTDNTLFTNNGVSSNVTVNSNKKMKGSFSGSVVNDAGQVKTITDGTFDIDL</sequence>
<evidence type="ECO:0000313" key="3">
    <source>
        <dbReference type="Proteomes" id="UP001464555"/>
    </source>
</evidence>
<keyword evidence="1" id="KW-0732">Signal</keyword>